<keyword evidence="2" id="KW-1185">Reference proteome</keyword>
<dbReference type="AlphaFoldDB" id="A0A0D0FT08"/>
<dbReference type="Proteomes" id="UP000032049">
    <property type="component" value="Unassembled WGS sequence"/>
</dbReference>
<reference evidence="1 2" key="1">
    <citation type="submission" date="2015-01" db="EMBL/GenBank/DDBJ databases">
        <title>Draft genome sequence of Pedobacter sp. NL19 isolated from sludge of an effluent treatment pond in an abandoned uranium mine.</title>
        <authorList>
            <person name="Santos T."/>
            <person name="Caetano T."/>
            <person name="Covas C."/>
            <person name="Cruz A."/>
            <person name="Mendo S."/>
        </authorList>
    </citation>
    <scope>NUCLEOTIDE SEQUENCE [LARGE SCALE GENOMIC DNA]</scope>
    <source>
        <strain evidence="1 2">NL19</strain>
    </source>
</reference>
<evidence type="ECO:0000313" key="2">
    <source>
        <dbReference type="Proteomes" id="UP000032049"/>
    </source>
</evidence>
<name>A0A0D0FT08_9SPHI</name>
<dbReference type="RefSeq" id="WP_041884635.1">
    <property type="nucleotide sequence ID" value="NZ_CP157278.1"/>
</dbReference>
<dbReference type="STRING" id="1503925.TH53_19795"/>
<comment type="caution">
    <text evidence="1">The sequence shown here is derived from an EMBL/GenBank/DDBJ whole genome shotgun (WGS) entry which is preliminary data.</text>
</comment>
<accession>A0A0D0FT08</accession>
<organism evidence="1 2">
    <name type="scientific">Pedobacter lusitanus</name>
    <dbReference type="NCBI Taxonomy" id="1503925"/>
    <lineage>
        <taxon>Bacteria</taxon>
        <taxon>Pseudomonadati</taxon>
        <taxon>Bacteroidota</taxon>
        <taxon>Sphingobacteriia</taxon>
        <taxon>Sphingobacteriales</taxon>
        <taxon>Sphingobacteriaceae</taxon>
        <taxon>Pedobacter</taxon>
    </lineage>
</organism>
<dbReference type="Pfam" id="PF04860">
    <property type="entry name" value="Phage_portal"/>
    <property type="match status" value="1"/>
</dbReference>
<proteinExistence type="predicted"/>
<dbReference type="InterPro" id="IPR006944">
    <property type="entry name" value="Phage/GTA_portal"/>
</dbReference>
<dbReference type="EMBL" id="JXRA01000093">
    <property type="protein sequence ID" value="KIO75584.1"/>
    <property type="molecule type" value="Genomic_DNA"/>
</dbReference>
<gene>
    <name evidence="1" type="ORF">TH53_19795</name>
</gene>
<sequence length="422" mass="48197">MNWIQKSIANFTGLDKFVNPIFFESYSSRFVDPITDFNEIGDDLRKVALVFANPAVLKVFSLQCNMFALGKMYVYQNGKALKSDPFLDLIKRPNPFQQESQFKWDYMFWKMIGNAYCYGDSKIVTNEGNKLYFLDSSKMVFPEDMLKQRDRIILSKSSIETINNYNIAYNYKYSPATSFKWGNIIHVPDLTNGTGDWFRGHSKLTALYKIISNSDTALDSKNINVRYSGKFLVAGTADPSDVNKLPLSNDEKLTIETKINGHKNVHAIKSMIDIKRFVDNIGNLKLDESYLADYFLIGSMYDIPKEVLEANLQGATFENQEKSRGAHVSYSLQPSGDQLCGELERFFGYTDKSIVIDWEHLPFMQAFAKERAETEKIKTESLLNLMRAGVKIPEINTILDLELTHLDYASAQRTAGQNNRNT</sequence>
<evidence type="ECO:0000313" key="1">
    <source>
        <dbReference type="EMBL" id="KIO75584.1"/>
    </source>
</evidence>
<protein>
    <submittedName>
        <fullName evidence="1">Contig93, whole genome shotgun sequence</fullName>
    </submittedName>
</protein>